<dbReference type="Gene3D" id="1.20.5.170">
    <property type="match status" value="1"/>
</dbReference>
<accession>A0A4Y2S2L3</accession>
<dbReference type="Proteomes" id="UP000499080">
    <property type="component" value="Unassembled WGS sequence"/>
</dbReference>
<evidence type="ECO:0000313" key="3">
    <source>
        <dbReference type="Proteomes" id="UP000499080"/>
    </source>
</evidence>
<name>A0A4Y2S2L3_ARAVE</name>
<reference evidence="2 3" key="1">
    <citation type="journal article" date="2019" name="Sci. Rep.">
        <title>Orb-weaving spider Araneus ventricosus genome elucidates the spidroin gene catalogue.</title>
        <authorList>
            <person name="Kono N."/>
            <person name="Nakamura H."/>
            <person name="Ohtoshi R."/>
            <person name="Moran D.A.P."/>
            <person name="Shinohara A."/>
            <person name="Yoshida Y."/>
            <person name="Fujiwara M."/>
            <person name="Mori M."/>
            <person name="Tomita M."/>
            <person name="Arakawa K."/>
        </authorList>
    </citation>
    <scope>NUCLEOTIDE SEQUENCE [LARGE SCALE GENOMIC DNA]</scope>
</reference>
<protein>
    <submittedName>
        <fullName evidence="2">Uncharacterized protein</fullName>
    </submittedName>
</protein>
<gene>
    <name evidence="2" type="ORF">AVEN_149458_1</name>
</gene>
<sequence>MDGVEFARQPNVKNTSSERVANTSSGESQREYLIGRVSAGIPHRMRYDAYRMRHDAYRMRHDAYRMRHDVYRMRHDVYRMRHDAYRMRECIIGNTSSREYIIILHRESREYLLQGIGTSLGESDYLNTEYNWSIGNTSYRDM</sequence>
<evidence type="ECO:0000313" key="2">
    <source>
        <dbReference type="EMBL" id="GBN82424.1"/>
    </source>
</evidence>
<comment type="caution">
    <text evidence="2">The sequence shown here is derived from an EMBL/GenBank/DDBJ whole genome shotgun (WGS) entry which is preliminary data.</text>
</comment>
<evidence type="ECO:0000256" key="1">
    <source>
        <dbReference type="SAM" id="MobiDB-lite"/>
    </source>
</evidence>
<dbReference type="EMBL" id="BGPR01019611">
    <property type="protein sequence ID" value="GBN82424.1"/>
    <property type="molecule type" value="Genomic_DNA"/>
</dbReference>
<organism evidence="2 3">
    <name type="scientific">Araneus ventricosus</name>
    <name type="common">Orbweaver spider</name>
    <name type="synonym">Epeira ventricosa</name>
    <dbReference type="NCBI Taxonomy" id="182803"/>
    <lineage>
        <taxon>Eukaryota</taxon>
        <taxon>Metazoa</taxon>
        <taxon>Ecdysozoa</taxon>
        <taxon>Arthropoda</taxon>
        <taxon>Chelicerata</taxon>
        <taxon>Arachnida</taxon>
        <taxon>Araneae</taxon>
        <taxon>Araneomorphae</taxon>
        <taxon>Entelegynae</taxon>
        <taxon>Araneoidea</taxon>
        <taxon>Araneidae</taxon>
        <taxon>Araneus</taxon>
    </lineage>
</organism>
<proteinExistence type="predicted"/>
<feature type="compositionally biased region" description="Polar residues" evidence="1">
    <location>
        <begin position="11"/>
        <end position="27"/>
    </location>
</feature>
<feature type="region of interest" description="Disordered" evidence="1">
    <location>
        <begin position="1"/>
        <end position="28"/>
    </location>
</feature>
<dbReference type="AlphaFoldDB" id="A0A4Y2S2L3"/>
<keyword evidence="3" id="KW-1185">Reference proteome</keyword>